<name>X1AK73_9ZZZZ</name>
<evidence type="ECO:0000313" key="1">
    <source>
        <dbReference type="EMBL" id="GAG82824.1"/>
    </source>
</evidence>
<reference evidence="1" key="1">
    <citation type="journal article" date="2014" name="Front. Microbiol.">
        <title>High frequency of phylogenetically diverse reductive dehalogenase-homologous genes in deep subseafloor sedimentary metagenomes.</title>
        <authorList>
            <person name="Kawai M."/>
            <person name="Futagami T."/>
            <person name="Toyoda A."/>
            <person name="Takaki Y."/>
            <person name="Nishi S."/>
            <person name="Hori S."/>
            <person name="Arai W."/>
            <person name="Tsubouchi T."/>
            <person name="Morono Y."/>
            <person name="Uchiyama I."/>
            <person name="Ito T."/>
            <person name="Fujiyama A."/>
            <person name="Inagaki F."/>
            <person name="Takami H."/>
        </authorList>
    </citation>
    <scope>NUCLEOTIDE SEQUENCE</scope>
    <source>
        <strain evidence="1">Expedition CK06-06</strain>
    </source>
</reference>
<sequence>MIDKKTQLKKLYKDAVYLHLIHSGYRVSENSVRIFWYGEELQ</sequence>
<organism evidence="1">
    <name type="scientific">marine sediment metagenome</name>
    <dbReference type="NCBI Taxonomy" id="412755"/>
    <lineage>
        <taxon>unclassified sequences</taxon>
        <taxon>metagenomes</taxon>
        <taxon>ecological metagenomes</taxon>
    </lineage>
</organism>
<dbReference type="AlphaFoldDB" id="X1AK73"/>
<comment type="caution">
    <text evidence="1">The sequence shown here is derived from an EMBL/GenBank/DDBJ whole genome shotgun (WGS) entry which is preliminary data.</text>
</comment>
<protein>
    <submittedName>
        <fullName evidence="1">Uncharacterized protein</fullName>
    </submittedName>
</protein>
<gene>
    <name evidence="1" type="ORF">S01H4_28161</name>
</gene>
<dbReference type="EMBL" id="BART01013930">
    <property type="protein sequence ID" value="GAG82824.1"/>
    <property type="molecule type" value="Genomic_DNA"/>
</dbReference>
<accession>X1AK73</accession>
<proteinExistence type="predicted"/>